<feature type="region of interest" description="Disordered" evidence="1">
    <location>
        <begin position="1"/>
        <end position="26"/>
    </location>
</feature>
<dbReference type="EMBL" id="MDHH01000008">
    <property type="protein sequence ID" value="OUE00451.1"/>
    <property type="molecule type" value="Genomic_DNA"/>
</dbReference>
<protein>
    <submittedName>
        <fullName evidence="2">Uncharacterized protein</fullName>
    </submittedName>
</protein>
<evidence type="ECO:0000313" key="3">
    <source>
        <dbReference type="Proteomes" id="UP000195062"/>
    </source>
</evidence>
<accession>A0A251XE33</accession>
<feature type="compositionally biased region" description="Polar residues" evidence="1">
    <location>
        <begin position="1"/>
        <end position="15"/>
    </location>
</feature>
<dbReference type="AlphaFoldDB" id="A0A251XE33"/>
<evidence type="ECO:0000256" key="1">
    <source>
        <dbReference type="SAM" id="MobiDB-lite"/>
    </source>
</evidence>
<evidence type="ECO:0000313" key="2">
    <source>
        <dbReference type="EMBL" id="OUE00451.1"/>
    </source>
</evidence>
<proteinExistence type="predicted"/>
<sequence>MIGSSPTMETVTVPSGSAVPEMGTSRVVAPPVSGKVWKSNGDSMTTGTPIVNVTVSVPTATPPIVCVTVPV</sequence>
<reference evidence="2 3" key="1">
    <citation type="submission" date="2016-08" db="EMBL/GenBank/DDBJ databases">
        <title>Genome sequence of Clavibacter michiganensis subsp. michiganensis strain CASJ007.</title>
        <authorList>
            <person name="Thapa S.P."/>
            <person name="Coaker G."/>
        </authorList>
    </citation>
    <scope>NUCLEOTIDE SEQUENCE [LARGE SCALE GENOMIC DNA]</scope>
    <source>
        <strain evidence="2">CASJ007</strain>
    </source>
</reference>
<organism evidence="2 3">
    <name type="scientific">Clavibacter michiganensis subsp. michiganensis</name>
    <dbReference type="NCBI Taxonomy" id="33013"/>
    <lineage>
        <taxon>Bacteria</taxon>
        <taxon>Bacillati</taxon>
        <taxon>Actinomycetota</taxon>
        <taxon>Actinomycetes</taxon>
        <taxon>Micrococcales</taxon>
        <taxon>Microbacteriaceae</taxon>
        <taxon>Clavibacter</taxon>
    </lineage>
</organism>
<dbReference type="Proteomes" id="UP000195062">
    <property type="component" value="Unassembled WGS sequence"/>
</dbReference>
<gene>
    <name evidence="2" type="ORF">CMMCAS07_18795</name>
</gene>
<comment type="caution">
    <text evidence="2">The sequence shown here is derived from an EMBL/GenBank/DDBJ whole genome shotgun (WGS) entry which is preliminary data.</text>
</comment>
<name>A0A251XE33_CLAMM</name>
<keyword evidence="3" id="KW-1185">Reference proteome</keyword>